<dbReference type="AlphaFoldDB" id="A0A2N3XTX0"/>
<proteinExistence type="predicted"/>
<evidence type="ECO:0000313" key="3">
    <source>
        <dbReference type="Proteomes" id="UP000233786"/>
    </source>
</evidence>
<gene>
    <name evidence="2" type="ORF">A8926_1729</name>
</gene>
<evidence type="ECO:0000256" key="1">
    <source>
        <dbReference type="SAM" id="MobiDB-lite"/>
    </source>
</evidence>
<dbReference type="Proteomes" id="UP000233786">
    <property type="component" value="Unassembled WGS sequence"/>
</dbReference>
<evidence type="ECO:0000313" key="2">
    <source>
        <dbReference type="EMBL" id="PKW14136.1"/>
    </source>
</evidence>
<feature type="region of interest" description="Disordered" evidence="1">
    <location>
        <begin position="30"/>
        <end position="69"/>
    </location>
</feature>
<sequence length="69" mass="7855">MAWSEKRPNGRYRGAYRESRWNHSLCQGTFSHPAEAKREAHDAENRQRRPGAINLDGARMPWVTGSTSG</sequence>
<feature type="compositionally biased region" description="Basic and acidic residues" evidence="1">
    <location>
        <begin position="34"/>
        <end position="47"/>
    </location>
</feature>
<evidence type="ECO:0008006" key="4">
    <source>
        <dbReference type="Google" id="ProtNLM"/>
    </source>
</evidence>
<name>A0A2N3XTX0_SACSN</name>
<comment type="caution">
    <text evidence="2">The sequence shown here is derived from an EMBL/GenBank/DDBJ whole genome shotgun (WGS) entry which is preliminary data.</text>
</comment>
<organism evidence="2 3">
    <name type="scientific">Saccharopolyspora spinosa</name>
    <dbReference type="NCBI Taxonomy" id="60894"/>
    <lineage>
        <taxon>Bacteria</taxon>
        <taxon>Bacillati</taxon>
        <taxon>Actinomycetota</taxon>
        <taxon>Actinomycetes</taxon>
        <taxon>Pseudonocardiales</taxon>
        <taxon>Pseudonocardiaceae</taxon>
        <taxon>Saccharopolyspora</taxon>
    </lineage>
</organism>
<dbReference type="STRING" id="994479.GCA_000194155_08155"/>
<reference evidence="2" key="1">
    <citation type="submission" date="2017-12" db="EMBL/GenBank/DDBJ databases">
        <title>Sequencing the genomes of 1000 Actinobacteria strains.</title>
        <authorList>
            <person name="Klenk H.-P."/>
        </authorList>
    </citation>
    <scope>NUCLEOTIDE SEQUENCE [LARGE SCALE GENOMIC DNA]</scope>
    <source>
        <strain evidence="2">DSM 44228</strain>
    </source>
</reference>
<dbReference type="EMBL" id="PJNB01000001">
    <property type="protein sequence ID" value="PKW14136.1"/>
    <property type="molecule type" value="Genomic_DNA"/>
</dbReference>
<accession>A0A2N3XTX0</accession>
<protein>
    <recommendedName>
        <fullName evidence="4">AP2-like DNA-binding integrase family protein</fullName>
    </recommendedName>
</protein>
<keyword evidence="3" id="KW-1185">Reference proteome</keyword>